<dbReference type="FunFam" id="1.10.287.130:FF:000002">
    <property type="entry name" value="Two-component osmosensing histidine kinase"/>
    <property type="match status" value="1"/>
</dbReference>
<feature type="compositionally biased region" description="Low complexity" evidence="11">
    <location>
        <begin position="2010"/>
        <end position="2034"/>
    </location>
</feature>
<feature type="compositionally biased region" description="Basic residues" evidence="11">
    <location>
        <begin position="1643"/>
        <end position="1659"/>
    </location>
</feature>
<dbReference type="Pfam" id="PF18947">
    <property type="entry name" value="HAMP_2"/>
    <property type="match status" value="1"/>
</dbReference>
<dbReference type="InterPro" id="IPR003594">
    <property type="entry name" value="HATPase_dom"/>
</dbReference>
<accession>A0A9W8LZX0</accession>
<dbReference type="PRINTS" id="PR00344">
    <property type="entry name" value="BCTRLSENSOR"/>
</dbReference>
<dbReference type="GO" id="GO:0005524">
    <property type="term" value="F:ATP binding"/>
    <property type="evidence" value="ECO:0007669"/>
    <property type="project" value="UniProtKB-KW"/>
</dbReference>
<dbReference type="InterPro" id="IPR011006">
    <property type="entry name" value="CheY-like_superfamily"/>
</dbReference>
<dbReference type="Gene3D" id="1.10.287.950">
    <property type="entry name" value="Methyl-accepting chemotaxis protein"/>
    <property type="match status" value="1"/>
</dbReference>
<feature type="compositionally biased region" description="Basic residues" evidence="11">
    <location>
        <begin position="1104"/>
        <end position="1120"/>
    </location>
</feature>
<name>A0A9W8LZX0_9FUNG</name>
<evidence type="ECO:0000256" key="2">
    <source>
        <dbReference type="ARBA" id="ARBA00012438"/>
    </source>
</evidence>
<dbReference type="FunFam" id="1.20.120.1530:FF:000002">
    <property type="entry name" value="Two-component osmosensing histidine kinase"/>
    <property type="match status" value="3"/>
</dbReference>
<feature type="domain" description="HAMP" evidence="14">
    <location>
        <begin position="187"/>
        <end position="239"/>
    </location>
</feature>
<dbReference type="SUPFAM" id="SSF47384">
    <property type="entry name" value="Homodimeric domain of signal transducing histidine kinase"/>
    <property type="match status" value="1"/>
</dbReference>
<dbReference type="Gene3D" id="1.20.120.1530">
    <property type="match status" value="3"/>
</dbReference>
<comment type="catalytic activity">
    <reaction evidence="1">
        <text>ATP + protein L-histidine = ADP + protein N-phospho-L-histidine.</text>
        <dbReference type="EC" id="2.7.13.3"/>
    </reaction>
</comment>
<feature type="region of interest" description="Disordered" evidence="11">
    <location>
        <begin position="1371"/>
        <end position="1427"/>
    </location>
</feature>
<evidence type="ECO:0000256" key="11">
    <source>
        <dbReference type="SAM" id="MobiDB-lite"/>
    </source>
</evidence>
<dbReference type="CDD" id="cd16922">
    <property type="entry name" value="HATPase_EvgS-ArcB-TorS-like"/>
    <property type="match status" value="1"/>
</dbReference>
<evidence type="ECO:0000256" key="6">
    <source>
        <dbReference type="ARBA" id="ARBA00022741"/>
    </source>
</evidence>
<dbReference type="InterPro" id="IPR003660">
    <property type="entry name" value="HAMP_dom"/>
</dbReference>
<dbReference type="FunFam" id="3.30.565.10:FF:000010">
    <property type="entry name" value="Sensor histidine kinase RcsC"/>
    <property type="match status" value="1"/>
</dbReference>
<dbReference type="SMART" id="SM00304">
    <property type="entry name" value="HAMP"/>
    <property type="match status" value="7"/>
</dbReference>
<dbReference type="Gene3D" id="3.30.565.10">
    <property type="entry name" value="Histidine kinase-like ATPase, C-terminal domain"/>
    <property type="match status" value="1"/>
</dbReference>
<evidence type="ECO:0000313" key="16">
    <source>
        <dbReference type="Proteomes" id="UP001139887"/>
    </source>
</evidence>
<reference evidence="15" key="1">
    <citation type="submission" date="2022-07" db="EMBL/GenBank/DDBJ databases">
        <title>Phylogenomic reconstructions and comparative analyses of Kickxellomycotina fungi.</title>
        <authorList>
            <person name="Reynolds N.K."/>
            <person name="Stajich J.E."/>
            <person name="Barry K."/>
            <person name="Grigoriev I.V."/>
            <person name="Crous P."/>
            <person name="Smith M.E."/>
        </authorList>
    </citation>
    <scope>NUCLEOTIDE SEQUENCE</scope>
    <source>
        <strain evidence="15">NRRL 1566</strain>
    </source>
</reference>
<evidence type="ECO:0000256" key="1">
    <source>
        <dbReference type="ARBA" id="ARBA00000085"/>
    </source>
</evidence>
<feature type="compositionally biased region" description="Basic and acidic residues" evidence="11">
    <location>
        <begin position="2039"/>
        <end position="2057"/>
    </location>
</feature>
<dbReference type="Pfam" id="PF02518">
    <property type="entry name" value="HATPase_c"/>
    <property type="match status" value="1"/>
</dbReference>
<dbReference type="CDD" id="cd06225">
    <property type="entry name" value="HAMP"/>
    <property type="match status" value="6"/>
</dbReference>
<comment type="caution">
    <text evidence="15">The sequence shown here is derived from an EMBL/GenBank/DDBJ whole genome shotgun (WGS) entry which is preliminary data.</text>
</comment>
<feature type="domain" description="HAMP" evidence="14">
    <location>
        <begin position="371"/>
        <end position="423"/>
    </location>
</feature>
<dbReference type="InterPro" id="IPR004358">
    <property type="entry name" value="Sig_transdc_His_kin-like_C"/>
</dbReference>
<sequence>MADNLTNQVRDIATVTKAVAAGDLTRKVQVPLSGEMEGLKTTINDMVDQLNTFSREVSRVAREVGTEGILGGQANVVGVDGTWKDLTDNVNKMADNLTNQVRDIAMVTKAVAKGDLNQKVTSELNGEMGELKSTINTMVDQLSTFASEVTRVAKEVGTEGILGGQANVVGVDGTWKDLTDNVNMMASNLTNQVRDIANVTKAVAAGNLKLKVQVPLSGEMEELKTTINTMVDQLSTFASEVSRVAKEVGTDGMLGGQANVVGVDGTWKDLTDNVNKMANNLTNQVRDIANVTKAVAKGDLKRKVRAPLNGEMGELKSTINTMVDQLSTFASEVSRVAKDVGTEGKLGGQANVPNVDGTWKYLTDNVNKMANNLTTQVRSISNVTKAVAHGDLTQKIDVNVQGEMLDLKTTINDMVDQLNTFSNEVSRVAREVGTEGKLGGQAIVPNVDGTWKDLTDNVNKMADNLTKQVRDIAAVTRAISAGDLNHKVTVPLSGEMGELKTTINTMVRRLNNFAAEVNKVAREVGTEGKLGVQAHVADVDGLWREVTTKVNNMAHNLTNQVRAFAQISAAASAGDYSSMITVDAMGEMDALKSQINSMVTSLRESLVRNMQARETAELANRAKSELLANMSHEVRTPLHGIIGMTALTLETNLTHSQRDSLMVVSSLSNSLLTILNDLLDLSKIEAGRMSVEFIPYALRSSLLNVLKMLSLKSVQKGLSFTFYCDPGIPDNLIGDPHRLRQVLTNLVGNAVKFTNEGEISVTVSVANREGNHLILEISVRDTGIGIPKDKLSLIFESFAQADGSTTRKYGGTGLGLSISKRLCELLGGDIRVESEYGEGSNFIFTLKVDCIEPDFAYYEKRILPYRKRNILLIYDREKRPYNQRLIAHLQEMLSKFHLNSEIVESADEAQQLLWRGSQGRQIFDTFVVDALQTAQQLRSCGMPNLNFVPIVCLCEPNSHGVDVNRIMDLGINSYLDVPFDYAKLASAILPALETHSLVPDLSKYRKRPLHILLAEDNVVNQKLALRILQKCHHKVEVVSNGQLAVEAVMDQWRRNLEIYGDHIRSTSSVTSDNGGNDKDAADEHHSGDDDKNNGGTTHAAHSGSRGHHHHHHHHHVHSTRHAGTGEYAVAGPWSESSAREMEGAGAGMHDIGDAQDSKATAADQEGNEQLPQYAEGTIFAESIYPPAVKASDDLPPVLDEIMRPQEPGEEDEAAMFMYLLERELESRKPAGVRDPHSKYGSVPMPYDIILMDVQMPVMGGFESTKYIREWEKREGVDFRTPIIALTAHAMMGDRERCLASGMDEYVTKPLRFETLLSTISKFHPRMYSESGDIVPILEPVSDEYSDEDEGSGSWILNSSSDEYGGADGFTYDASSLSRSTRSHKESRSHRHHHNDRTTMSAPPAKSKSLVLREQSGDSSNEHSDDPNMAAFRYAQSFAGEQDYDGDSDAKAKRQKRAARLLAKRVAKYKQKYGGDMLRDIAKEKQQSSSSENSVSTSDSGSNVEDDQQSSNPNLELGASGKDLAVQSKGKEPNVEPYSSDQGTLSLSAANKQASGSAFRTAAVVYTDRNDDDEPIDSTSQSQTSLSSKQQIKHERHKRSKPHSARKLSSEPDESMPSRASSASSAPMAAEQKHSVGRGDSASSKKRNKSHSRKSHSRRSNFNRWYESELHRGYSDVPSTYGDVLYGMEYGMNEQAYDMQHYMDLPRHSIIDPSMLSFDFPEMSAGHGAYSSGGAARGRAGKKTAAGQQANNTSMLSSTGMGLLPGMASGSGSKTADGKGGDVSAGSNSAGWSIARPAVSSLVPSMTTPVKTTSGFQGISTFSVAAAAAAAVGNLSDSNGPSSSPRSYARLNTTADIAAAMRAAAAGDKDALRTIQASAMPQQQQQQSPPQVHSGESPASFISPSTLATTMYGSAVPGQPGSPRTIGSLQSGALDPNQQQPLKLTDRELSKSPESAALSSNPKQPAAAATPLKPQVKISSNVRERLMKARMKQLEKHKSDQSPAKQQGEIAAESSASPSQAAAESSKASQKQQPQVKISDSVRERLLKAREKQRAKQK</sequence>
<keyword evidence="3 10" id="KW-0597">Phosphoprotein</keyword>
<dbReference type="SMART" id="SM00448">
    <property type="entry name" value="REC"/>
    <property type="match status" value="1"/>
</dbReference>
<dbReference type="PROSITE" id="PS50110">
    <property type="entry name" value="RESPONSE_REGULATORY"/>
    <property type="match status" value="1"/>
</dbReference>
<feature type="region of interest" description="Disordered" evidence="11">
    <location>
        <begin position="1766"/>
        <end position="1787"/>
    </location>
</feature>
<feature type="domain" description="HAMP" evidence="14">
    <location>
        <begin position="3"/>
        <end position="55"/>
    </location>
</feature>
<evidence type="ECO:0000256" key="8">
    <source>
        <dbReference type="ARBA" id="ARBA00022840"/>
    </source>
</evidence>
<keyword evidence="9" id="KW-0902">Two-component regulatory system</keyword>
<feature type="compositionally biased region" description="Polar residues" evidence="11">
    <location>
        <begin position="1899"/>
        <end position="1911"/>
    </location>
</feature>
<feature type="compositionally biased region" description="Low complexity" evidence="11">
    <location>
        <begin position="1577"/>
        <end position="1589"/>
    </location>
</feature>
<evidence type="ECO:0000256" key="7">
    <source>
        <dbReference type="ARBA" id="ARBA00022777"/>
    </source>
</evidence>
<feature type="domain" description="HAMP" evidence="14">
    <location>
        <begin position="279"/>
        <end position="331"/>
    </location>
</feature>
<feature type="compositionally biased region" description="Basic residues" evidence="11">
    <location>
        <begin position="1380"/>
        <end position="1394"/>
    </location>
</feature>
<feature type="compositionally biased region" description="Low complexity" evidence="11">
    <location>
        <begin position="1878"/>
        <end position="1890"/>
    </location>
</feature>
<protein>
    <recommendedName>
        <fullName evidence="2">histidine kinase</fullName>
        <ecNumber evidence="2">2.7.13.3</ecNumber>
    </recommendedName>
</protein>
<evidence type="ECO:0000259" key="13">
    <source>
        <dbReference type="PROSITE" id="PS50110"/>
    </source>
</evidence>
<dbReference type="Pfam" id="PF00672">
    <property type="entry name" value="HAMP"/>
    <property type="match status" value="6"/>
</dbReference>
<organism evidence="15 16">
    <name type="scientific">Coemansia brasiliensis</name>
    <dbReference type="NCBI Taxonomy" id="2650707"/>
    <lineage>
        <taxon>Eukaryota</taxon>
        <taxon>Fungi</taxon>
        <taxon>Fungi incertae sedis</taxon>
        <taxon>Zoopagomycota</taxon>
        <taxon>Kickxellomycotina</taxon>
        <taxon>Kickxellomycetes</taxon>
        <taxon>Kickxellales</taxon>
        <taxon>Kickxellaceae</taxon>
        <taxon>Coemansia</taxon>
    </lineage>
</organism>
<dbReference type="InterPro" id="IPR036890">
    <property type="entry name" value="HATPase_C_sf"/>
</dbReference>
<feature type="compositionally biased region" description="Polar residues" evidence="11">
    <location>
        <begin position="1536"/>
        <end position="1557"/>
    </location>
</feature>
<evidence type="ECO:0000259" key="12">
    <source>
        <dbReference type="PROSITE" id="PS50109"/>
    </source>
</evidence>
<dbReference type="GO" id="GO:0000155">
    <property type="term" value="F:phosphorelay sensor kinase activity"/>
    <property type="evidence" value="ECO:0007669"/>
    <property type="project" value="InterPro"/>
</dbReference>
<evidence type="ECO:0000256" key="10">
    <source>
        <dbReference type="PROSITE-ProRule" id="PRU00169"/>
    </source>
</evidence>
<evidence type="ECO:0000256" key="3">
    <source>
        <dbReference type="ARBA" id="ARBA00022553"/>
    </source>
</evidence>
<dbReference type="PANTHER" id="PTHR45339">
    <property type="entry name" value="HYBRID SIGNAL TRANSDUCTION HISTIDINE KINASE J"/>
    <property type="match status" value="1"/>
</dbReference>
<gene>
    <name evidence="15" type="primary">NIK1_1</name>
    <name evidence="15" type="ORF">IWW36_002424</name>
</gene>
<feature type="region of interest" description="Disordered" evidence="11">
    <location>
        <begin position="1065"/>
        <end position="1123"/>
    </location>
</feature>
<dbReference type="SUPFAM" id="SSF52172">
    <property type="entry name" value="CheY-like"/>
    <property type="match status" value="3"/>
</dbReference>
<dbReference type="SMART" id="SM00388">
    <property type="entry name" value="HisKA"/>
    <property type="match status" value="1"/>
</dbReference>
<feature type="modified residue" description="4-aspartylphosphate" evidence="10">
    <location>
        <position position="1252"/>
    </location>
</feature>
<dbReference type="EC" id="2.7.13.3" evidence="2"/>
<dbReference type="PROSITE" id="PS50109">
    <property type="entry name" value="HIS_KIN"/>
    <property type="match status" value="1"/>
</dbReference>
<dbReference type="InterPro" id="IPR003661">
    <property type="entry name" value="HisK_dim/P_dom"/>
</dbReference>
<evidence type="ECO:0000256" key="5">
    <source>
        <dbReference type="ARBA" id="ARBA00022737"/>
    </source>
</evidence>
<dbReference type="OrthoDB" id="10266508at2759"/>
<feature type="compositionally biased region" description="Low complexity" evidence="11">
    <location>
        <begin position="1487"/>
        <end position="1501"/>
    </location>
</feature>
<dbReference type="SUPFAM" id="SSF55874">
    <property type="entry name" value="ATPase domain of HSP90 chaperone/DNA topoisomerase II/histidine kinase"/>
    <property type="match status" value="1"/>
</dbReference>
<keyword evidence="8" id="KW-0067">ATP-binding</keyword>
<dbReference type="SUPFAM" id="SSF58104">
    <property type="entry name" value="Methyl-accepting chemotaxis protein (MCP) signaling domain"/>
    <property type="match status" value="3"/>
</dbReference>
<feature type="domain" description="HAMP" evidence="14">
    <location>
        <begin position="463"/>
        <end position="515"/>
    </location>
</feature>
<feature type="domain" description="Response regulatory" evidence="13">
    <location>
        <begin position="1010"/>
        <end position="1323"/>
    </location>
</feature>
<dbReference type="CDD" id="cd00082">
    <property type="entry name" value="HisKA"/>
    <property type="match status" value="1"/>
</dbReference>
<dbReference type="Pfam" id="PF00512">
    <property type="entry name" value="HisKA"/>
    <property type="match status" value="1"/>
</dbReference>
<evidence type="ECO:0000313" key="15">
    <source>
        <dbReference type="EMBL" id="KAJ2849732.1"/>
    </source>
</evidence>
<feature type="compositionally biased region" description="Low complexity" evidence="11">
    <location>
        <begin position="1614"/>
        <end position="1629"/>
    </location>
</feature>
<dbReference type="Gene3D" id="3.40.50.2300">
    <property type="match status" value="2"/>
</dbReference>
<proteinExistence type="predicted"/>
<dbReference type="Pfam" id="PF00072">
    <property type="entry name" value="Response_reg"/>
    <property type="match status" value="1"/>
</dbReference>
<keyword evidence="5" id="KW-0677">Repeat</keyword>
<feature type="region of interest" description="Disordered" evidence="11">
    <location>
        <begin position="1482"/>
        <end position="1659"/>
    </location>
</feature>
<feature type="compositionally biased region" description="Polar residues" evidence="11">
    <location>
        <begin position="1924"/>
        <end position="1941"/>
    </location>
</feature>
<feature type="compositionally biased region" description="Basic and acidic residues" evidence="11">
    <location>
        <begin position="1981"/>
        <end position="1999"/>
    </location>
</feature>
<dbReference type="GO" id="GO:0071474">
    <property type="term" value="P:cellular hyperosmotic response"/>
    <property type="evidence" value="ECO:0007669"/>
    <property type="project" value="TreeGrafter"/>
</dbReference>
<dbReference type="InterPro" id="IPR001789">
    <property type="entry name" value="Sig_transdc_resp-reg_receiver"/>
</dbReference>
<feature type="compositionally biased region" description="Basic residues" evidence="11">
    <location>
        <begin position="1593"/>
        <end position="1605"/>
    </location>
</feature>
<feature type="domain" description="HAMP" evidence="14">
    <location>
        <begin position="555"/>
        <end position="607"/>
    </location>
</feature>
<dbReference type="InterPro" id="IPR036097">
    <property type="entry name" value="HisK_dim/P_sf"/>
</dbReference>
<keyword evidence="4 15" id="KW-0808">Transferase</keyword>
<dbReference type="InterPro" id="IPR005467">
    <property type="entry name" value="His_kinase_dom"/>
</dbReference>
<feature type="compositionally biased region" description="Low complexity" evidence="11">
    <location>
        <begin position="1730"/>
        <end position="1749"/>
    </location>
</feature>
<feature type="region of interest" description="Disordered" evidence="11">
    <location>
        <begin position="1730"/>
        <end position="1752"/>
    </location>
</feature>
<dbReference type="EMBL" id="JANBUW010000062">
    <property type="protein sequence ID" value="KAJ2849732.1"/>
    <property type="molecule type" value="Genomic_DNA"/>
</dbReference>
<evidence type="ECO:0000259" key="14">
    <source>
        <dbReference type="PROSITE" id="PS50885"/>
    </source>
</evidence>
<dbReference type="Proteomes" id="UP001139887">
    <property type="component" value="Unassembled WGS sequence"/>
</dbReference>
<feature type="domain" description="Histidine kinase" evidence="12">
    <location>
        <begin position="629"/>
        <end position="850"/>
    </location>
</feature>
<dbReference type="PANTHER" id="PTHR45339:SF1">
    <property type="entry name" value="HYBRID SIGNAL TRANSDUCTION HISTIDINE KINASE J"/>
    <property type="match status" value="1"/>
</dbReference>
<feature type="region of interest" description="Disordered" evidence="11">
    <location>
        <begin position="1878"/>
        <end position="2057"/>
    </location>
</feature>
<dbReference type="CDD" id="cd17546">
    <property type="entry name" value="REC_hyHK_CKI1_RcsC-like"/>
    <property type="match status" value="1"/>
</dbReference>
<dbReference type="Gene3D" id="1.10.287.130">
    <property type="match status" value="1"/>
</dbReference>
<feature type="domain" description="HAMP" evidence="14">
    <location>
        <begin position="95"/>
        <end position="147"/>
    </location>
</feature>
<dbReference type="PROSITE" id="PS50885">
    <property type="entry name" value="HAMP"/>
    <property type="match status" value="7"/>
</dbReference>
<evidence type="ECO:0000256" key="4">
    <source>
        <dbReference type="ARBA" id="ARBA00022679"/>
    </source>
</evidence>
<keyword evidence="6" id="KW-0547">Nucleotide-binding</keyword>
<feature type="region of interest" description="Disordered" evidence="11">
    <location>
        <begin position="1135"/>
        <end position="1165"/>
    </location>
</feature>
<feature type="compositionally biased region" description="Polar residues" evidence="11">
    <location>
        <begin position="1065"/>
        <end position="1074"/>
    </location>
</feature>
<feature type="compositionally biased region" description="Basic and acidic residues" evidence="11">
    <location>
        <begin position="1075"/>
        <end position="1092"/>
    </location>
</feature>
<evidence type="ECO:0000256" key="9">
    <source>
        <dbReference type="ARBA" id="ARBA00023012"/>
    </source>
</evidence>
<dbReference type="GO" id="GO:0016020">
    <property type="term" value="C:membrane"/>
    <property type="evidence" value="ECO:0007669"/>
    <property type="project" value="InterPro"/>
</dbReference>
<keyword evidence="16" id="KW-1185">Reference proteome</keyword>
<dbReference type="SMART" id="SM00387">
    <property type="entry name" value="HATPase_c"/>
    <property type="match status" value="1"/>
</dbReference>
<keyword evidence="7 15" id="KW-0418">Kinase</keyword>